<feature type="compositionally biased region" description="Acidic residues" evidence="1">
    <location>
        <begin position="22"/>
        <end position="41"/>
    </location>
</feature>
<accession>X1K174</accession>
<evidence type="ECO:0000256" key="1">
    <source>
        <dbReference type="SAM" id="MobiDB-lite"/>
    </source>
</evidence>
<reference evidence="2" key="1">
    <citation type="journal article" date="2014" name="Front. Microbiol.">
        <title>High frequency of phylogenetically diverse reductive dehalogenase-homologous genes in deep subseafloor sedimentary metagenomes.</title>
        <authorList>
            <person name="Kawai M."/>
            <person name="Futagami T."/>
            <person name="Toyoda A."/>
            <person name="Takaki Y."/>
            <person name="Nishi S."/>
            <person name="Hori S."/>
            <person name="Arai W."/>
            <person name="Tsubouchi T."/>
            <person name="Morono Y."/>
            <person name="Uchiyama I."/>
            <person name="Ito T."/>
            <person name="Fujiyama A."/>
            <person name="Inagaki F."/>
            <person name="Takami H."/>
        </authorList>
    </citation>
    <scope>NUCLEOTIDE SEQUENCE</scope>
    <source>
        <strain evidence="2">Expedition CK06-06</strain>
    </source>
</reference>
<sequence>MEIRKLILFGCERIEPAIETAAEAEEVEPEETIEETSEEEEEKEWMNWVVLMMICGNYILKEYTGKSSFSMKNIKNQCL</sequence>
<proteinExistence type="predicted"/>
<gene>
    <name evidence="2" type="ORF">S06H3_07845</name>
</gene>
<protein>
    <submittedName>
        <fullName evidence="2">Uncharacterized protein</fullName>
    </submittedName>
</protein>
<organism evidence="2">
    <name type="scientific">marine sediment metagenome</name>
    <dbReference type="NCBI Taxonomy" id="412755"/>
    <lineage>
        <taxon>unclassified sequences</taxon>
        <taxon>metagenomes</taxon>
        <taxon>ecological metagenomes</taxon>
    </lineage>
</organism>
<feature type="region of interest" description="Disordered" evidence="1">
    <location>
        <begin position="20"/>
        <end position="41"/>
    </location>
</feature>
<name>X1K174_9ZZZZ</name>
<dbReference type="AlphaFoldDB" id="X1K174"/>
<dbReference type="EMBL" id="BARV01003231">
    <property type="protein sequence ID" value="GAI00767.1"/>
    <property type="molecule type" value="Genomic_DNA"/>
</dbReference>
<comment type="caution">
    <text evidence="2">The sequence shown here is derived from an EMBL/GenBank/DDBJ whole genome shotgun (WGS) entry which is preliminary data.</text>
</comment>
<evidence type="ECO:0000313" key="2">
    <source>
        <dbReference type="EMBL" id="GAI00767.1"/>
    </source>
</evidence>